<dbReference type="SUPFAM" id="SSF55781">
    <property type="entry name" value="GAF domain-like"/>
    <property type="match status" value="1"/>
</dbReference>
<evidence type="ECO:0000313" key="4">
    <source>
        <dbReference type="EMBL" id="MBB3017277.1"/>
    </source>
</evidence>
<dbReference type="InterPro" id="IPR035965">
    <property type="entry name" value="PAS-like_dom_sf"/>
</dbReference>
<dbReference type="Proteomes" id="UP000532010">
    <property type="component" value="Unassembled WGS sequence"/>
</dbReference>
<dbReference type="SMART" id="SM00086">
    <property type="entry name" value="PAC"/>
    <property type="match status" value="3"/>
</dbReference>
<dbReference type="InterPro" id="IPR003018">
    <property type="entry name" value="GAF"/>
</dbReference>
<dbReference type="SUPFAM" id="SSF141868">
    <property type="entry name" value="EAL domain-like"/>
    <property type="match status" value="1"/>
</dbReference>
<evidence type="ECO:0000259" key="1">
    <source>
        <dbReference type="PROSITE" id="PS50113"/>
    </source>
</evidence>
<protein>
    <submittedName>
        <fullName evidence="4">Diguanylate cyclase (GGDEF)-like protein/PAS domain S-box-containing protein</fullName>
    </submittedName>
</protein>
<dbReference type="InterPro" id="IPR013655">
    <property type="entry name" value="PAS_fold_3"/>
</dbReference>
<dbReference type="Pfam" id="PF01590">
    <property type="entry name" value="GAF"/>
    <property type="match status" value="1"/>
</dbReference>
<dbReference type="InterPro" id="IPR001633">
    <property type="entry name" value="EAL_dom"/>
</dbReference>
<dbReference type="InterPro" id="IPR043128">
    <property type="entry name" value="Rev_trsase/Diguanyl_cyclase"/>
</dbReference>
<dbReference type="Pfam" id="PF00563">
    <property type="entry name" value="EAL"/>
    <property type="match status" value="1"/>
</dbReference>
<dbReference type="InterPro" id="IPR000160">
    <property type="entry name" value="GGDEF_dom"/>
</dbReference>
<dbReference type="RefSeq" id="WP_183446428.1">
    <property type="nucleotide sequence ID" value="NZ_JACHWB010000001.1"/>
</dbReference>
<reference evidence="4 5" key="1">
    <citation type="submission" date="2020-08" db="EMBL/GenBank/DDBJ databases">
        <title>The Agave Microbiome: Exploring the role of microbial communities in plant adaptations to desert environments.</title>
        <authorList>
            <person name="Partida-Martinez L.P."/>
        </authorList>
    </citation>
    <scope>NUCLEOTIDE SEQUENCE [LARGE SCALE GENOMIC DNA]</scope>
    <source>
        <strain evidence="4 5">AT3.9</strain>
    </source>
</reference>
<accession>A0A7W4VHK9</accession>
<dbReference type="NCBIfam" id="TIGR00254">
    <property type="entry name" value="GGDEF"/>
    <property type="match status" value="1"/>
</dbReference>
<dbReference type="PROSITE" id="PS50113">
    <property type="entry name" value="PAC"/>
    <property type="match status" value="2"/>
</dbReference>
<dbReference type="CDD" id="cd00130">
    <property type="entry name" value="PAS"/>
    <property type="match status" value="1"/>
</dbReference>
<dbReference type="CDD" id="cd01949">
    <property type="entry name" value="GGDEF"/>
    <property type="match status" value="1"/>
</dbReference>
<proteinExistence type="predicted"/>
<dbReference type="SMART" id="SM00065">
    <property type="entry name" value="GAF"/>
    <property type="match status" value="1"/>
</dbReference>
<feature type="domain" description="EAL" evidence="2">
    <location>
        <begin position="753"/>
        <end position="1008"/>
    </location>
</feature>
<dbReference type="PROSITE" id="PS50883">
    <property type="entry name" value="EAL"/>
    <property type="match status" value="1"/>
</dbReference>
<feature type="domain" description="PAC" evidence="1">
    <location>
        <begin position="408"/>
        <end position="461"/>
    </location>
</feature>
<dbReference type="InterPro" id="IPR052155">
    <property type="entry name" value="Biofilm_reg_signaling"/>
</dbReference>
<dbReference type="Gene3D" id="3.30.450.40">
    <property type="match status" value="1"/>
</dbReference>
<organism evidence="4 5">
    <name type="scientific">Microvirga lupini</name>
    <dbReference type="NCBI Taxonomy" id="420324"/>
    <lineage>
        <taxon>Bacteria</taxon>
        <taxon>Pseudomonadati</taxon>
        <taxon>Pseudomonadota</taxon>
        <taxon>Alphaproteobacteria</taxon>
        <taxon>Hyphomicrobiales</taxon>
        <taxon>Methylobacteriaceae</taxon>
        <taxon>Microvirga</taxon>
    </lineage>
</organism>
<feature type="domain" description="GGDEF" evidence="3">
    <location>
        <begin position="611"/>
        <end position="744"/>
    </location>
</feature>
<dbReference type="Gene3D" id="3.20.20.450">
    <property type="entry name" value="EAL domain"/>
    <property type="match status" value="1"/>
</dbReference>
<dbReference type="Gene3D" id="3.30.450.20">
    <property type="entry name" value="PAS domain"/>
    <property type="match status" value="3"/>
</dbReference>
<dbReference type="SMART" id="SM00091">
    <property type="entry name" value="PAS"/>
    <property type="match status" value="2"/>
</dbReference>
<dbReference type="SUPFAM" id="SSF55073">
    <property type="entry name" value="Nucleotide cyclase"/>
    <property type="match status" value="1"/>
</dbReference>
<name>A0A7W4VHK9_9HYPH</name>
<dbReference type="Gene3D" id="2.10.70.100">
    <property type="match status" value="1"/>
</dbReference>
<dbReference type="InterPro" id="IPR029016">
    <property type="entry name" value="GAF-like_dom_sf"/>
</dbReference>
<dbReference type="GO" id="GO:0003824">
    <property type="term" value="F:catalytic activity"/>
    <property type="evidence" value="ECO:0007669"/>
    <property type="project" value="UniProtKB-ARBA"/>
</dbReference>
<dbReference type="PANTHER" id="PTHR44757:SF2">
    <property type="entry name" value="BIOFILM ARCHITECTURE MAINTENANCE PROTEIN MBAA"/>
    <property type="match status" value="1"/>
</dbReference>
<feature type="domain" description="PAC" evidence="1">
    <location>
        <begin position="276"/>
        <end position="328"/>
    </location>
</feature>
<comment type="caution">
    <text evidence="4">The sequence shown here is derived from an EMBL/GenBank/DDBJ whole genome shotgun (WGS) entry which is preliminary data.</text>
</comment>
<dbReference type="PANTHER" id="PTHR44757">
    <property type="entry name" value="DIGUANYLATE CYCLASE DGCP"/>
    <property type="match status" value="1"/>
</dbReference>
<dbReference type="EMBL" id="JACHWB010000001">
    <property type="protein sequence ID" value="MBB3017277.1"/>
    <property type="molecule type" value="Genomic_DNA"/>
</dbReference>
<dbReference type="FunFam" id="3.30.70.270:FF:000001">
    <property type="entry name" value="Diguanylate cyclase domain protein"/>
    <property type="match status" value="1"/>
</dbReference>
<dbReference type="SMART" id="SM00267">
    <property type="entry name" value="GGDEF"/>
    <property type="match status" value="1"/>
</dbReference>
<dbReference type="PROSITE" id="PS50887">
    <property type="entry name" value="GGDEF"/>
    <property type="match status" value="1"/>
</dbReference>
<keyword evidence="5" id="KW-1185">Reference proteome</keyword>
<evidence type="ECO:0000259" key="2">
    <source>
        <dbReference type="PROSITE" id="PS50883"/>
    </source>
</evidence>
<evidence type="ECO:0000313" key="5">
    <source>
        <dbReference type="Proteomes" id="UP000532010"/>
    </source>
</evidence>
<dbReference type="Pfam" id="PF08448">
    <property type="entry name" value="PAS_4"/>
    <property type="match status" value="1"/>
</dbReference>
<dbReference type="SMART" id="SM00052">
    <property type="entry name" value="EAL"/>
    <property type="match status" value="1"/>
</dbReference>
<dbReference type="InterPro" id="IPR000700">
    <property type="entry name" value="PAS-assoc_C"/>
</dbReference>
<dbReference type="Pfam" id="PF08447">
    <property type="entry name" value="PAS_3"/>
    <property type="match status" value="1"/>
</dbReference>
<dbReference type="InterPro" id="IPR035919">
    <property type="entry name" value="EAL_sf"/>
</dbReference>
<gene>
    <name evidence="4" type="ORF">FHR70_000317</name>
</gene>
<dbReference type="SUPFAM" id="SSF55785">
    <property type="entry name" value="PYP-like sensor domain (PAS domain)"/>
    <property type="match status" value="3"/>
</dbReference>
<sequence>MMPFRWVGHNPTFRTAPMLPNGPFFCMLECPGHSNMPHWQEVQRLAAVQNFDILDTLPDIAFDNIAELAAQICNAPIAYISFLDEHRQWFKARIGLELSETPRENSVCNHAIMQPGLFVVSDLNLDPRFKDRVRSEGEPDLSFYAGVPLRTKDGLPLGMLCVLDHVARPEGLTEQQGKALATLAQAVMCQLELRLASKTATESEEFTRRLLASSDDCIKVFDLKGRLRFMSQGGMRAMEVEDFRTIEGRHWTDIWGSIAGEDSAAAVEAVKSGGIGRFQGPCATMTGIQKWWDVVVTPVMGQDRAPQGFLCISRDITEFRATEERLRRSERRLRTLVDAMPASMNSPQIVWFSAPDGDFTYCNNVWYEYTGFRPDDGPSQSWSTVIDPFHRERILGIWNEALGNGKSFEIEMPLRRALDGMYRWFIIRGQPLKNEQGKIEQWFGIAMDIHERKQSEQALRKSEERLQLALKAAHMIAWEFNPQSGATTRSENSLALLGIRPGVDRTFMTGILPDDHQRVDSFLQEIQSVGGSSTECRYVLPSGEIRWLRARGEQAGPDRIVGVTFDISEQKEAEEEIWRSANHDALTGLPNRTLFQHRLDAALDHARQNGTSVSLLLIDLDDFKDINDTLGHDAGDALLQETARRLSTMVRGCDTVARIGGDEFAVLVVDPLKLENATRLGSLIAEALRQPFIYQKRTLISRVSIGIAAYPDHDGNPAELIKDADIAMYQAKSQGRNRVITYSSGMRNVIEQRVSLGRSMREAISNDEIVPFYQPKICLTTGEIIGLEALARWQHPNQGILTPGYFGAVFEDHDIAASIGKKLITKVAADVRSWLDQDLVFGRVALNLSPAEFSQLGIVDNLLRTLDRLRVPSSLFEVEVTETVLLGRNSDNVSSALAQFRQQGIQIALDDFGTGYASLTHLKQFPVDHIKIDRSFVRDLEQDSDDEAIIAAVISLGKSLQLQVTAEGVETHGQARRLRELGCDHAQGFLYAKPMAASQVPELVSRWKSMLVRPRPDRTASMS</sequence>
<dbReference type="FunFam" id="3.30.450.20:FF:000099">
    <property type="entry name" value="Sensory box sensor histidine kinase"/>
    <property type="match status" value="1"/>
</dbReference>
<dbReference type="CDD" id="cd01948">
    <property type="entry name" value="EAL"/>
    <property type="match status" value="1"/>
</dbReference>
<dbReference type="Pfam" id="PF00990">
    <property type="entry name" value="GGDEF"/>
    <property type="match status" value="1"/>
</dbReference>
<dbReference type="NCBIfam" id="TIGR00229">
    <property type="entry name" value="sensory_box"/>
    <property type="match status" value="1"/>
</dbReference>
<evidence type="ECO:0000259" key="3">
    <source>
        <dbReference type="PROSITE" id="PS50887"/>
    </source>
</evidence>
<dbReference type="InterPro" id="IPR029787">
    <property type="entry name" value="Nucleotide_cyclase"/>
</dbReference>
<dbReference type="InterPro" id="IPR000014">
    <property type="entry name" value="PAS"/>
</dbReference>
<dbReference type="Gene3D" id="3.30.70.270">
    <property type="match status" value="1"/>
</dbReference>
<dbReference type="InterPro" id="IPR001610">
    <property type="entry name" value="PAC"/>
</dbReference>
<dbReference type="InterPro" id="IPR013656">
    <property type="entry name" value="PAS_4"/>
</dbReference>
<dbReference type="AlphaFoldDB" id="A0A7W4VHK9"/>